<dbReference type="Proteomes" id="UP000499080">
    <property type="component" value="Unassembled WGS sequence"/>
</dbReference>
<comment type="caution">
    <text evidence="1">The sequence shown here is derived from an EMBL/GenBank/DDBJ whole genome shotgun (WGS) entry which is preliminary data.</text>
</comment>
<dbReference type="AlphaFoldDB" id="A0A4Y2P6D6"/>
<protein>
    <submittedName>
        <fullName evidence="1">Uncharacterized protein</fullName>
    </submittedName>
</protein>
<name>A0A4Y2P6D6_ARAVE</name>
<evidence type="ECO:0000313" key="2">
    <source>
        <dbReference type="Proteomes" id="UP000499080"/>
    </source>
</evidence>
<gene>
    <name evidence="1" type="ORF">AVEN_2230_1</name>
</gene>
<proteinExistence type="predicted"/>
<keyword evidence="2" id="KW-1185">Reference proteome</keyword>
<organism evidence="1 2">
    <name type="scientific">Araneus ventricosus</name>
    <name type="common">Orbweaver spider</name>
    <name type="synonym">Epeira ventricosa</name>
    <dbReference type="NCBI Taxonomy" id="182803"/>
    <lineage>
        <taxon>Eukaryota</taxon>
        <taxon>Metazoa</taxon>
        <taxon>Ecdysozoa</taxon>
        <taxon>Arthropoda</taxon>
        <taxon>Chelicerata</taxon>
        <taxon>Arachnida</taxon>
        <taxon>Araneae</taxon>
        <taxon>Araneomorphae</taxon>
        <taxon>Entelegynae</taxon>
        <taxon>Araneoidea</taxon>
        <taxon>Araneidae</taxon>
        <taxon>Araneus</taxon>
    </lineage>
</organism>
<reference evidence="1 2" key="1">
    <citation type="journal article" date="2019" name="Sci. Rep.">
        <title>Orb-weaving spider Araneus ventricosus genome elucidates the spidroin gene catalogue.</title>
        <authorList>
            <person name="Kono N."/>
            <person name="Nakamura H."/>
            <person name="Ohtoshi R."/>
            <person name="Moran D.A.P."/>
            <person name="Shinohara A."/>
            <person name="Yoshida Y."/>
            <person name="Fujiwara M."/>
            <person name="Mori M."/>
            <person name="Tomita M."/>
            <person name="Arakawa K."/>
        </authorList>
    </citation>
    <scope>NUCLEOTIDE SEQUENCE [LARGE SCALE GENOMIC DNA]</scope>
</reference>
<sequence length="72" mass="8047">MEHFAGVALHAKTLYKKVGIASVCFSEVVDHQNLYVPTDCNAIIKQQSANNINRIHEGRAAFHRSLIKLCIL</sequence>
<dbReference type="EMBL" id="BGPR01010369">
    <property type="protein sequence ID" value="GBN45837.1"/>
    <property type="molecule type" value="Genomic_DNA"/>
</dbReference>
<evidence type="ECO:0000313" key="1">
    <source>
        <dbReference type="EMBL" id="GBN45837.1"/>
    </source>
</evidence>
<accession>A0A4Y2P6D6</accession>